<comment type="caution">
    <text evidence="1">The sequence shown here is derived from an EMBL/GenBank/DDBJ whole genome shotgun (WGS) entry which is preliminary data.</text>
</comment>
<evidence type="ECO:0000313" key="2">
    <source>
        <dbReference type="Proteomes" id="UP000586042"/>
    </source>
</evidence>
<name>A0A7Y6IHB0_9ACTN</name>
<dbReference type="EMBL" id="JABWGN010000026">
    <property type="protein sequence ID" value="NUW38091.1"/>
    <property type="molecule type" value="Genomic_DNA"/>
</dbReference>
<accession>A0A7Y6IHB0</accession>
<protein>
    <submittedName>
        <fullName evidence="1">Uncharacterized protein</fullName>
    </submittedName>
</protein>
<dbReference type="InterPro" id="IPR046731">
    <property type="entry name" value="DUF6623"/>
</dbReference>
<dbReference type="Proteomes" id="UP000586042">
    <property type="component" value="Unassembled WGS sequence"/>
</dbReference>
<sequence length="149" mass="16154">MTMSKLYASWHHGFTAVAENPGTSALRQGFGVTFSLPANGGDWIHLAIPTPVIVEDRRATLDRVLILFDARETSALLAVHVWDGPERILVREGLRVEGDHAHGLSADNVFPVGRDGINWGCGISMFFTAGQIDSHVFIAGFGGDFSHNI</sequence>
<evidence type="ECO:0000313" key="1">
    <source>
        <dbReference type="EMBL" id="NUW38091.1"/>
    </source>
</evidence>
<dbReference type="Pfam" id="PF20328">
    <property type="entry name" value="DUF6623"/>
    <property type="match status" value="1"/>
</dbReference>
<keyword evidence="2" id="KW-1185">Reference proteome</keyword>
<gene>
    <name evidence="1" type="ORF">HTZ77_42835</name>
</gene>
<reference evidence="1 2" key="1">
    <citation type="submission" date="2020-06" db="EMBL/GenBank/DDBJ databases">
        <title>Nonomuraea sp. SMC257, a novel actinomycete isolated from soil.</title>
        <authorList>
            <person name="Chanama M."/>
        </authorList>
    </citation>
    <scope>NUCLEOTIDE SEQUENCE [LARGE SCALE GENOMIC DNA]</scope>
    <source>
        <strain evidence="1 2">SMC257</strain>
    </source>
</reference>
<dbReference type="AlphaFoldDB" id="A0A7Y6IHB0"/>
<proteinExistence type="predicted"/>
<organism evidence="1 2">
    <name type="scientific">Nonomuraea montanisoli</name>
    <dbReference type="NCBI Taxonomy" id="2741721"/>
    <lineage>
        <taxon>Bacteria</taxon>
        <taxon>Bacillati</taxon>
        <taxon>Actinomycetota</taxon>
        <taxon>Actinomycetes</taxon>
        <taxon>Streptosporangiales</taxon>
        <taxon>Streptosporangiaceae</taxon>
        <taxon>Nonomuraea</taxon>
    </lineage>
</organism>